<evidence type="ECO:0000256" key="2">
    <source>
        <dbReference type="ARBA" id="ARBA00004752"/>
    </source>
</evidence>
<gene>
    <name evidence="16" type="primary">ftsW</name>
    <name evidence="18" type="ORF">HELGO_WM16889</name>
</gene>
<dbReference type="InterPro" id="IPR001182">
    <property type="entry name" value="FtsW/RodA"/>
</dbReference>
<name>A0A6S6TN50_9GAMM</name>
<keyword evidence="11 16" id="KW-0472">Membrane</keyword>
<dbReference type="NCBIfam" id="TIGR02614">
    <property type="entry name" value="ftsW"/>
    <property type="match status" value="1"/>
</dbReference>
<evidence type="ECO:0000256" key="14">
    <source>
        <dbReference type="ARBA" id="ARBA00038053"/>
    </source>
</evidence>
<comment type="similarity">
    <text evidence="14 16">Belongs to the SEDS family. FtsW subfamily.</text>
</comment>
<keyword evidence="3 16" id="KW-1003">Cell membrane</keyword>
<dbReference type="GO" id="GO:0008360">
    <property type="term" value="P:regulation of cell shape"/>
    <property type="evidence" value="ECO:0007669"/>
    <property type="project" value="UniProtKB-KW"/>
</dbReference>
<dbReference type="GO" id="GO:0032153">
    <property type="term" value="C:cell division site"/>
    <property type="evidence" value="ECO:0007669"/>
    <property type="project" value="UniProtKB-UniRule"/>
</dbReference>
<feature type="transmembrane region" description="Helical" evidence="16">
    <location>
        <begin position="270"/>
        <end position="295"/>
    </location>
</feature>
<dbReference type="GO" id="GO:0071555">
    <property type="term" value="P:cell wall organization"/>
    <property type="evidence" value="ECO:0007669"/>
    <property type="project" value="UniProtKB-KW"/>
</dbReference>
<feature type="transmembrane region" description="Helical" evidence="16">
    <location>
        <begin position="80"/>
        <end position="99"/>
    </location>
</feature>
<evidence type="ECO:0000256" key="7">
    <source>
        <dbReference type="ARBA" id="ARBA00022692"/>
    </source>
</evidence>
<keyword evidence="8 16" id="KW-0133">Cell shape</keyword>
<keyword evidence="4 16" id="KW-0132">Cell division</keyword>
<feature type="transmembrane region" description="Helical" evidence="16">
    <location>
        <begin position="194"/>
        <end position="214"/>
    </location>
</feature>
<feature type="transmembrane region" description="Helical" evidence="16">
    <location>
        <begin position="315"/>
        <end position="336"/>
    </location>
</feature>
<proteinExistence type="inferred from homology"/>
<evidence type="ECO:0000256" key="16">
    <source>
        <dbReference type="HAMAP-Rule" id="MF_00913"/>
    </source>
</evidence>
<dbReference type="PANTHER" id="PTHR30474:SF2">
    <property type="entry name" value="PEPTIDOGLYCAN GLYCOSYLTRANSFERASE FTSW-RELATED"/>
    <property type="match status" value="1"/>
</dbReference>
<keyword evidence="5 16" id="KW-0328">Glycosyltransferase</keyword>
<dbReference type="EC" id="2.4.99.28" evidence="16"/>
<protein>
    <recommendedName>
        <fullName evidence="16">Probable peptidoglycan glycosyltransferase FtsW</fullName>
        <shortName evidence="16">PGT</shortName>
        <ecNumber evidence="16">2.4.99.28</ecNumber>
    </recommendedName>
    <alternativeName>
        <fullName evidence="16">Cell division protein FtsW</fullName>
    </alternativeName>
    <alternativeName>
        <fullName evidence="16">Cell wall polymerase</fullName>
    </alternativeName>
    <alternativeName>
        <fullName evidence="16">Peptidoglycan polymerase</fullName>
        <shortName evidence="16">PG polymerase</shortName>
    </alternativeName>
</protein>
<comment type="subcellular location">
    <subcellularLocation>
        <location evidence="16">Cell inner membrane</location>
        <topology evidence="16">Multi-pass membrane protein</topology>
    </subcellularLocation>
    <subcellularLocation>
        <location evidence="1">Cell membrane</location>
        <topology evidence="1">Multi-pass membrane protein</topology>
    </subcellularLocation>
    <text evidence="16">Localizes to the division septum.</text>
</comment>
<feature type="transmembrane region" description="Helical" evidence="16">
    <location>
        <begin position="348"/>
        <end position="367"/>
    </location>
</feature>
<evidence type="ECO:0000256" key="8">
    <source>
        <dbReference type="ARBA" id="ARBA00022960"/>
    </source>
</evidence>
<evidence type="ECO:0000256" key="5">
    <source>
        <dbReference type="ARBA" id="ARBA00022676"/>
    </source>
</evidence>
<keyword evidence="13 16" id="KW-0961">Cell wall biogenesis/degradation</keyword>
<dbReference type="GO" id="GO:0043093">
    <property type="term" value="P:FtsZ-dependent cytokinesis"/>
    <property type="evidence" value="ECO:0007669"/>
    <property type="project" value="UniProtKB-UniRule"/>
</dbReference>
<feature type="transmembrane region" description="Helical" evidence="16">
    <location>
        <begin position="50"/>
        <end position="68"/>
    </location>
</feature>
<organism evidence="18">
    <name type="scientific">uncultured Thiotrichaceae bacterium</name>
    <dbReference type="NCBI Taxonomy" id="298394"/>
    <lineage>
        <taxon>Bacteria</taxon>
        <taxon>Pseudomonadati</taxon>
        <taxon>Pseudomonadota</taxon>
        <taxon>Gammaproteobacteria</taxon>
        <taxon>Thiotrichales</taxon>
        <taxon>Thiotrichaceae</taxon>
        <taxon>environmental samples</taxon>
    </lineage>
</organism>
<evidence type="ECO:0000256" key="10">
    <source>
        <dbReference type="ARBA" id="ARBA00022989"/>
    </source>
</evidence>
<dbReference type="GO" id="GO:0008955">
    <property type="term" value="F:peptidoglycan glycosyltransferase activity"/>
    <property type="evidence" value="ECO:0007669"/>
    <property type="project" value="UniProtKB-UniRule"/>
</dbReference>
<feature type="transmembrane region" description="Helical" evidence="16">
    <location>
        <begin position="146"/>
        <end position="164"/>
    </location>
</feature>
<dbReference type="GO" id="GO:0015648">
    <property type="term" value="F:lipid-linked peptidoglycan transporter activity"/>
    <property type="evidence" value="ECO:0007669"/>
    <property type="project" value="TreeGrafter"/>
</dbReference>
<dbReference type="GO" id="GO:0009252">
    <property type="term" value="P:peptidoglycan biosynthetic process"/>
    <property type="evidence" value="ECO:0007669"/>
    <property type="project" value="UniProtKB-UniRule"/>
</dbReference>
<keyword evidence="12 16" id="KW-0131">Cell cycle</keyword>
<keyword evidence="6 16" id="KW-0808">Transferase</keyword>
<comment type="function">
    <text evidence="16">Peptidoglycan polymerase that is essential for cell division.</text>
</comment>
<evidence type="ECO:0000256" key="1">
    <source>
        <dbReference type="ARBA" id="ARBA00004651"/>
    </source>
</evidence>
<feature type="transmembrane region" description="Helical" evidence="16">
    <location>
        <begin position="16"/>
        <end position="38"/>
    </location>
</feature>
<dbReference type="AlphaFoldDB" id="A0A6S6TN50"/>
<accession>A0A6S6TN50</accession>
<evidence type="ECO:0000256" key="15">
    <source>
        <dbReference type="ARBA" id="ARBA00049902"/>
    </source>
</evidence>
<evidence type="ECO:0000256" key="11">
    <source>
        <dbReference type="ARBA" id="ARBA00023136"/>
    </source>
</evidence>
<keyword evidence="16" id="KW-0997">Cell inner membrane</keyword>
<dbReference type="PANTHER" id="PTHR30474">
    <property type="entry name" value="CELL CYCLE PROTEIN"/>
    <property type="match status" value="1"/>
</dbReference>
<evidence type="ECO:0000256" key="4">
    <source>
        <dbReference type="ARBA" id="ARBA00022618"/>
    </source>
</evidence>
<comment type="catalytic activity">
    <reaction evidence="15 16">
        <text>[GlcNAc-(1-&gt;4)-Mur2Ac(oyl-L-Ala-gamma-D-Glu-L-Lys-D-Ala-D-Ala)](n)-di-trans,octa-cis-undecaprenyl diphosphate + beta-D-GlcNAc-(1-&gt;4)-Mur2Ac(oyl-L-Ala-gamma-D-Glu-L-Lys-D-Ala-D-Ala)-di-trans,octa-cis-undecaprenyl diphosphate = [GlcNAc-(1-&gt;4)-Mur2Ac(oyl-L-Ala-gamma-D-Glu-L-Lys-D-Ala-D-Ala)](n+1)-di-trans,octa-cis-undecaprenyl diphosphate + di-trans,octa-cis-undecaprenyl diphosphate + H(+)</text>
        <dbReference type="Rhea" id="RHEA:23708"/>
        <dbReference type="Rhea" id="RHEA-COMP:9602"/>
        <dbReference type="Rhea" id="RHEA-COMP:9603"/>
        <dbReference type="ChEBI" id="CHEBI:15378"/>
        <dbReference type="ChEBI" id="CHEBI:58405"/>
        <dbReference type="ChEBI" id="CHEBI:60033"/>
        <dbReference type="ChEBI" id="CHEBI:78435"/>
        <dbReference type="EC" id="2.4.99.28"/>
    </reaction>
</comment>
<feature type="transmembrane region" description="Helical" evidence="16">
    <location>
        <begin position="170"/>
        <end position="187"/>
    </location>
</feature>
<feature type="transmembrane region" description="Helical" evidence="16">
    <location>
        <begin position="111"/>
        <end position="134"/>
    </location>
</feature>
<dbReference type="EMBL" id="CACVAY010000075">
    <property type="protein sequence ID" value="CAA6816319.1"/>
    <property type="molecule type" value="Genomic_DNA"/>
</dbReference>
<dbReference type="InterPro" id="IPR013437">
    <property type="entry name" value="FtsW"/>
</dbReference>
<dbReference type="GO" id="GO:0005886">
    <property type="term" value="C:plasma membrane"/>
    <property type="evidence" value="ECO:0007669"/>
    <property type="project" value="UniProtKB-SubCell"/>
</dbReference>
<reference evidence="18" key="1">
    <citation type="submission" date="2020-01" db="EMBL/GenBank/DDBJ databases">
        <authorList>
            <person name="Meier V. D."/>
            <person name="Meier V D."/>
        </authorList>
    </citation>
    <scope>NUCLEOTIDE SEQUENCE</scope>
    <source>
        <strain evidence="18">HLG_WM_MAG_07</strain>
    </source>
</reference>
<evidence type="ECO:0000313" key="18">
    <source>
        <dbReference type="EMBL" id="CAA6816319.1"/>
    </source>
</evidence>
<sequence>MKTRLEEWLESFDKELVTVVFLLMGLGFVVMTSASVAIGEKLYDNPSHFMQRQLMYMTLGLLLGLIIYQIRLQVWRSLGLALLPVILFLLVAVLIPGIGKEVNGSRRWIDLGFASLQVSEVSKLIILMYLAGYMDRHGDKLVNSDSYKPLMMPLIVLGVFGTLLLLEPDFGTVVVVFSTGLAMLFLGGVKLSRLALLLAGTIAVMLPFLLLVGFRQDRIISFLNPWADASGTGYQVTNALMAIGDGGWFGSGLGGSVQKQFFLPEAHNDFIFAILADEFGFIGIVITLALFGWLVKRAFAIGMMADQRKLYYAAYLAYAIGFWIGFQALFHIGVNLAVLPPKGLTLPFISYGGSSLLVTLMAIAILLRIHRETQSVPLGTHKKQLAKKRKPKKQATTRPRRAQHAG</sequence>
<evidence type="ECO:0000256" key="6">
    <source>
        <dbReference type="ARBA" id="ARBA00022679"/>
    </source>
</evidence>
<dbReference type="Pfam" id="PF01098">
    <property type="entry name" value="FTSW_RODA_SPOVE"/>
    <property type="match status" value="1"/>
</dbReference>
<evidence type="ECO:0000256" key="13">
    <source>
        <dbReference type="ARBA" id="ARBA00023316"/>
    </source>
</evidence>
<comment type="pathway">
    <text evidence="2 16">Cell wall biogenesis; peptidoglycan biosynthesis.</text>
</comment>
<keyword evidence="10 16" id="KW-1133">Transmembrane helix</keyword>
<dbReference type="UniPathway" id="UPA00219"/>
<evidence type="ECO:0000256" key="3">
    <source>
        <dbReference type="ARBA" id="ARBA00022475"/>
    </source>
</evidence>
<evidence type="ECO:0000256" key="12">
    <source>
        <dbReference type="ARBA" id="ARBA00023306"/>
    </source>
</evidence>
<keyword evidence="7 16" id="KW-0812">Transmembrane</keyword>
<evidence type="ECO:0000256" key="9">
    <source>
        <dbReference type="ARBA" id="ARBA00022984"/>
    </source>
</evidence>
<keyword evidence="9 16" id="KW-0573">Peptidoglycan synthesis</keyword>
<feature type="compositionally biased region" description="Basic residues" evidence="17">
    <location>
        <begin position="380"/>
        <end position="406"/>
    </location>
</feature>
<evidence type="ECO:0000256" key="17">
    <source>
        <dbReference type="SAM" id="MobiDB-lite"/>
    </source>
</evidence>
<feature type="region of interest" description="Disordered" evidence="17">
    <location>
        <begin position="379"/>
        <end position="406"/>
    </location>
</feature>
<dbReference type="HAMAP" id="MF_00913">
    <property type="entry name" value="PGT_FtsW_proteobact"/>
    <property type="match status" value="1"/>
</dbReference>